<evidence type="ECO:0000313" key="3">
    <source>
        <dbReference type="Proteomes" id="UP000706151"/>
    </source>
</evidence>
<dbReference type="Proteomes" id="UP000706151">
    <property type="component" value="Unassembled WGS sequence"/>
</dbReference>
<reference evidence="2 3" key="1">
    <citation type="submission" date="2020-10" db="EMBL/GenBank/DDBJ databases">
        <title>Connecting structure to function with the recovery of over 1000 high-quality activated sludge metagenome-assembled genomes encoding full-length rRNA genes using long-read sequencing.</title>
        <authorList>
            <person name="Singleton C.M."/>
            <person name="Petriglieri F."/>
            <person name="Kristensen J.M."/>
            <person name="Kirkegaard R.H."/>
            <person name="Michaelsen T.Y."/>
            <person name="Andersen M.H."/>
            <person name="Karst S.M."/>
            <person name="Dueholm M.S."/>
            <person name="Nielsen P.H."/>
            <person name="Albertsen M."/>
        </authorList>
    </citation>
    <scope>NUCLEOTIDE SEQUENCE [LARGE SCALE GENOMIC DNA]</scope>
    <source>
        <strain evidence="2">Fred_18-Q3-R57-64_BAT3C.720</strain>
    </source>
</reference>
<evidence type="ECO:0000259" key="1">
    <source>
        <dbReference type="Pfam" id="PF08388"/>
    </source>
</evidence>
<dbReference type="InterPro" id="IPR013597">
    <property type="entry name" value="Mat_intron_G2"/>
</dbReference>
<protein>
    <recommendedName>
        <fullName evidence="1">Group II intron maturase-specific domain-containing protein</fullName>
    </recommendedName>
</protein>
<dbReference type="AlphaFoldDB" id="A0A935W323"/>
<name>A0A935W323_9PROT</name>
<organism evidence="2 3">
    <name type="scientific">Candidatus Accumulibacter affinis</name>
    <dbReference type="NCBI Taxonomy" id="2954384"/>
    <lineage>
        <taxon>Bacteria</taxon>
        <taxon>Pseudomonadati</taxon>
        <taxon>Pseudomonadota</taxon>
        <taxon>Betaproteobacteria</taxon>
        <taxon>Candidatus Accumulibacter</taxon>
    </lineage>
</organism>
<proteinExistence type="predicted"/>
<evidence type="ECO:0000313" key="2">
    <source>
        <dbReference type="EMBL" id="MBK7953906.1"/>
    </source>
</evidence>
<accession>A0A935W323</accession>
<sequence length="42" mass="5003">MGELPHSHVVTKDTFARIDGDIWSMLWRWAARRHPNKRSPMD</sequence>
<comment type="caution">
    <text evidence="2">The sequence shown here is derived from an EMBL/GenBank/DDBJ whole genome shotgun (WGS) entry which is preliminary data.</text>
</comment>
<gene>
    <name evidence="2" type="ORF">IPK02_08080</name>
</gene>
<feature type="domain" description="Group II intron maturase-specific" evidence="1">
    <location>
        <begin position="6"/>
        <end position="38"/>
    </location>
</feature>
<dbReference type="EMBL" id="JADJOT010000007">
    <property type="protein sequence ID" value="MBK7953906.1"/>
    <property type="molecule type" value="Genomic_DNA"/>
</dbReference>
<dbReference type="Pfam" id="PF08388">
    <property type="entry name" value="GIIM"/>
    <property type="match status" value="1"/>
</dbReference>